<dbReference type="Proteomes" id="UP000245887">
    <property type="component" value="Unassembled WGS sequence"/>
</dbReference>
<dbReference type="RefSeq" id="WP_095610978.1">
    <property type="nucleotide sequence ID" value="NZ_NMPM01000042.1"/>
</dbReference>
<dbReference type="GO" id="GO:0005829">
    <property type="term" value="C:cytosol"/>
    <property type="evidence" value="ECO:0007669"/>
    <property type="project" value="TreeGrafter"/>
</dbReference>
<dbReference type="Pfam" id="PF03358">
    <property type="entry name" value="FMN_red"/>
    <property type="match status" value="1"/>
</dbReference>
<dbReference type="EMBL" id="QEKQ01000005">
    <property type="protein sequence ID" value="PVY76268.1"/>
    <property type="molecule type" value="Genomic_DNA"/>
</dbReference>
<evidence type="ECO:0000256" key="1">
    <source>
        <dbReference type="ARBA" id="ARBA00001917"/>
    </source>
</evidence>
<proteinExistence type="predicted"/>
<evidence type="ECO:0000256" key="2">
    <source>
        <dbReference type="ARBA" id="ARBA00022643"/>
    </source>
</evidence>
<sequence>MTTPKLLFLAGSTRTGSFNAQLAEAAARIAESEGTAEVTRIDLADYELPIYNGDLESSEGLPEAARQLKQRFRDHHGFLIASPEYNSTLAPVLVNALHWISRPASSDEPPLSAFQGKVAALTATSPGGLGGLRGLVPLRMMLSNIGVQVLPNQLAVPGAMKAFGDSGQLVDDNQQQALATIVRELIRVAEQIGKTDQPS</sequence>
<dbReference type="OrthoDB" id="5767802at2"/>
<evidence type="ECO:0000313" key="4">
    <source>
        <dbReference type="EMBL" id="PAV25951.1"/>
    </source>
</evidence>
<keyword evidence="6" id="KW-1185">Reference proteome</keyword>
<dbReference type="GO" id="GO:0016655">
    <property type="term" value="F:oxidoreductase activity, acting on NAD(P)H, quinone or similar compound as acceptor"/>
    <property type="evidence" value="ECO:0007669"/>
    <property type="project" value="UniProtKB-ARBA"/>
</dbReference>
<accession>A0A2A2I1Q5</accession>
<keyword evidence="2" id="KW-0288">FMN</keyword>
<dbReference type="GO" id="GO:0010181">
    <property type="term" value="F:FMN binding"/>
    <property type="evidence" value="ECO:0007669"/>
    <property type="project" value="TreeGrafter"/>
</dbReference>
<dbReference type="PANTHER" id="PTHR30543">
    <property type="entry name" value="CHROMATE REDUCTASE"/>
    <property type="match status" value="1"/>
</dbReference>
<dbReference type="InterPro" id="IPR005025">
    <property type="entry name" value="FMN_Rdtase-like_dom"/>
</dbReference>
<dbReference type="AlphaFoldDB" id="A0A2A2I1Q5"/>
<organism evidence="4 6">
    <name type="scientific">Tamilnaduibacter salinus</name>
    <dbReference type="NCBI Taxonomy" id="1484056"/>
    <lineage>
        <taxon>Bacteria</taxon>
        <taxon>Pseudomonadati</taxon>
        <taxon>Pseudomonadota</taxon>
        <taxon>Gammaproteobacteria</taxon>
        <taxon>Pseudomonadales</taxon>
        <taxon>Marinobacteraceae</taxon>
        <taxon>Tamilnaduibacter</taxon>
    </lineage>
</organism>
<dbReference type="PANTHER" id="PTHR30543:SF21">
    <property type="entry name" value="NAD(P)H-DEPENDENT FMN REDUCTASE LOT6"/>
    <property type="match status" value="1"/>
</dbReference>
<evidence type="ECO:0000259" key="3">
    <source>
        <dbReference type="Pfam" id="PF03358"/>
    </source>
</evidence>
<evidence type="ECO:0000313" key="6">
    <source>
        <dbReference type="Proteomes" id="UP000218332"/>
    </source>
</evidence>
<dbReference type="EMBL" id="NMPM01000042">
    <property type="protein sequence ID" value="PAV25951.1"/>
    <property type="molecule type" value="Genomic_DNA"/>
</dbReference>
<feature type="domain" description="NADPH-dependent FMN reductase-like" evidence="3">
    <location>
        <begin position="4"/>
        <end position="159"/>
    </location>
</feature>
<reference evidence="5 7" key="2">
    <citation type="submission" date="2018-04" db="EMBL/GenBank/DDBJ databases">
        <title>Genomic Encyclopedia of Type Strains, Phase IV (KMG-IV): sequencing the most valuable type-strain genomes for metagenomic binning, comparative biology and taxonomic classification.</title>
        <authorList>
            <person name="Goeker M."/>
        </authorList>
    </citation>
    <scope>NUCLEOTIDE SEQUENCE [LARGE SCALE GENOMIC DNA]</scope>
    <source>
        <strain evidence="5 7">DSM 28688</strain>
    </source>
</reference>
<evidence type="ECO:0000313" key="5">
    <source>
        <dbReference type="EMBL" id="PVY76268.1"/>
    </source>
</evidence>
<keyword evidence="2" id="KW-0285">Flavoprotein</keyword>
<dbReference type="Gene3D" id="3.40.50.360">
    <property type="match status" value="1"/>
</dbReference>
<dbReference type="InterPro" id="IPR050712">
    <property type="entry name" value="NAD(P)H-dep_reductase"/>
</dbReference>
<comment type="cofactor">
    <cofactor evidence="1">
        <name>FMN</name>
        <dbReference type="ChEBI" id="CHEBI:58210"/>
    </cofactor>
</comment>
<protein>
    <submittedName>
        <fullName evidence="4 5">FMN reductase</fullName>
    </submittedName>
</protein>
<name>A0A2A2I1Q5_9GAMM</name>
<gene>
    <name evidence="5" type="ORF">C8D92_10521</name>
    <name evidence="4" type="ORF">CF392_08220</name>
</gene>
<reference evidence="4 6" key="1">
    <citation type="submission" date="2017-07" db="EMBL/GenBank/DDBJ databases">
        <title>Tamlnaduibacter salinus (Mi-7) genome sequencing.</title>
        <authorList>
            <person name="Verma A."/>
            <person name="Krishnamurthi S."/>
        </authorList>
    </citation>
    <scope>NUCLEOTIDE SEQUENCE [LARGE SCALE GENOMIC DNA]</scope>
    <source>
        <strain evidence="4 6">Mi-7</strain>
    </source>
</reference>
<dbReference type="SUPFAM" id="SSF52218">
    <property type="entry name" value="Flavoproteins"/>
    <property type="match status" value="1"/>
</dbReference>
<dbReference type="Proteomes" id="UP000218332">
    <property type="component" value="Unassembled WGS sequence"/>
</dbReference>
<dbReference type="InterPro" id="IPR029039">
    <property type="entry name" value="Flavoprotein-like_sf"/>
</dbReference>
<comment type="caution">
    <text evidence="4">The sequence shown here is derived from an EMBL/GenBank/DDBJ whole genome shotgun (WGS) entry which is preliminary data.</text>
</comment>
<evidence type="ECO:0000313" key="7">
    <source>
        <dbReference type="Proteomes" id="UP000245887"/>
    </source>
</evidence>